<name>A0A1I4AIK2_9HYPH</name>
<protein>
    <submittedName>
        <fullName evidence="1">Uncharacterized protein</fullName>
    </submittedName>
</protein>
<accession>A0A1I4AIK2</accession>
<dbReference type="OrthoDB" id="773332at2"/>
<sequence>MNENNQTRRIREILRKYWDPLVVGDNPHLHDEYDDILFKILTMLDAKCTAEQLERYLKTIEERWTSFPVKETSLVVKNILEGL</sequence>
<proteinExistence type="predicted"/>
<evidence type="ECO:0000313" key="1">
    <source>
        <dbReference type="EMBL" id="SFK55586.1"/>
    </source>
</evidence>
<organism evidence="1 2">
    <name type="scientific">Methylocapsa palsarum</name>
    <dbReference type="NCBI Taxonomy" id="1612308"/>
    <lineage>
        <taxon>Bacteria</taxon>
        <taxon>Pseudomonadati</taxon>
        <taxon>Pseudomonadota</taxon>
        <taxon>Alphaproteobacteria</taxon>
        <taxon>Hyphomicrobiales</taxon>
        <taxon>Beijerinckiaceae</taxon>
        <taxon>Methylocapsa</taxon>
    </lineage>
</organism>
<dbReference type="Proteomes" id="UP000198755">
    <property type="component" value="Unassembled WGS sequence"/>
</dbReference>
<dbReference type="RefSeq" id="WP_139223609.1">
    <property type="nucleotide sequence ID" value="NZ_FOSN01000010.1"/>
</dbReference>
<dbReference type="STRING" id="1612308.SAMN05444581_11092"/>
<reference evidence="1 2" key="1">
    <citation type="submission" date="2016-10" db="EMBL/GenBank/DDBJ databases">
        <authorList>
            <person name="de Groot N.N."/>
        </authorList>
    </citation>
    <scope>NUCLEOTIDE SEQUENCE [LARGE SCALE GENOMIC DNA]</scope>
    <source>
        <strain evidence="1 2">NE2</strain>
    </source>
</reference>
<evidence type="ECO:0000313" key="2">
    <source>
        <dbReference type="Proteomes" id="UP000198755"/>
    </source>
</evidence>
<dbReference type="EMBL" id="FOSN01000010">
    <property type="protein sequence ID" value="SFK55586.1"/>
    <property type="molecule type" value="Genomic_DNA"/>
</dbReference>
<gene>
    <name evidence="1" type="ORF">SAMN05444581_11092</name>
</gene>
<dbReference type="AlphaFoldDB" id="A0A1I4AIK2"/>
<keyword evidence="2" id="KW-1185">Reference proteome</keyword>